<name>W0SCY4_9PROT</name>
<evidence type="ECO:0000313" key="6">
    <source>
        <dbReference type="Proteomes" id="UP000031637"/>
    </source>
</evidence>
<evidence type="ECO:0000256" key="2">
    <source>
        <dbReference type="ARBA" id="ARBA00023125"/>
    </source>
</evidence>
<keyword evidence="3" id="KW-0804">Transcription</keyword>
<keyword evidence="1" id="KW-0805">Transcription regulation</keyword>
<dbReference type="CDD" id="cd00093">
    <property type="entry name" value="HTH_XRE"/>
    <property type="match status" value="1"/>
</dbReference>
<evidence type="ECO:0000256" key="1">
    <source>
        <dbReference type="ARBA" id="ARBA00023015"/>
    </source>
</evidence>
<dbReference type="HOGENOM" id="CLU_144725_3_2_4"/>
<dbReference type="RefSeq" id="WP_041097968.1">
    <property type="nucleotide sequence ID" value="NZ_AP012547.1"/>
</dbReference>
<dbReference type="EMBL" id="AP012547">
    <property type="protein sequence ID" value="BAO29079.1"/>
    <property type="molecule type" value="Genomic_DNA"/>
</dbReference>
<evidence type="ECO:0000259" key="4">
    <source>
        <dbReference type="PROSITE" id="PS50943"/>
    </source>
</evidence>
<gene>
    <name evidence="5" type="ORF">SUTH_01279</name>
</gene>
<dbReference type="SUPFAM" id="SSF47413">
    <property type="entry name" value="lambda repressor-like DNA-binding domains"/>
    <property type="match status" value="1"/>
</dbReference>
<protein>
    <recommendedName>
        <fullName evidence="4">HTH cro/C1-type domain-containing protein</fullName>
    </recommendedName>
</protein>
<evidence type="ECO:0000256" key="3">
    <source>
        <dbReference type="ARBA" id="ARBA00023163"/>
    </source>
</evidence>
<dbReference type="InterPro" id="IPR001387">
    <property type="entry name" value="Cro/C1-type_HTH"/>
</dbReference>
<dbReference type="AlphaFoldDB" id="W0SCY4"/>
<organism evidence="5 6">
    <name type="scientific">Sulfuritalea hydrogenivorans sk43H</name>
    <dbReference type="NCBI Taxonomy" id="1223802"/>
    <lineage>
        <taxon>Bacteria</taxon>
        <taxon>Pseudomonadati</taxon>
        <taxon>Pseudomonadota</taxon>
        <taxon>Betaproteobacteria</taxon>
        <taxon>Nitrosomonadales</taxon>
        <taxon>Sterolibacteriaceae</taxon>
        <taxon>Sulfuritalea</taxon>
    </lineage>
</organism>
<dbReference type="OrthoDB" id="9799384at2"/>
<dbReference type="Pfam" id="PF01381">
    <property type="entry name" value="HTH_3"/>
    <property type="match status" value="1"/>
</dbReference>
<keyword evidence="2" id="KW-0238">DNA-binding</keyword>
<proteinExistence type="predicted"/>
<dbReference type="SMART" id="SM00530">
    <property type="entry name" value="HTH_XRE"/>
    <property type="match status" value="1"/>
</dbReference>
<keyword evidence="6" id="KW-1185">Reference proteome</keyword>
<dbReference type="KEGG" id="shd:SUTH_01279"/>
<dbReference type="GO" id="GO:0003677">
    <property type="term" value="F:DNA binding"/>
    <property type="evidence" value="ECO:0007669"/>
    <property type="project" value="UniProtKB-KW"/>
</dbReference>
<dbReference type="Proteomes" id="UP000031637">
    <property type="component" value="Chromosome"/>
</dbReference>
<evidence type="ECO:0000313" key="5">
    <source>
        <dbReference type="EMBL" id="BAO29079.1"/>
    </source>
</evidence>
<dbReference type="PANTHER" id="PTHR36511">
    <property type="entry name" value="MERR FAMILY BACTERIAL REGULATORY PROTEIN"/>
    <property type="match status" value="1"/>
</dbReference>
<dbReference type="PROSITE" id="PS50943">
    <property type="entry name" value="HTH_CROC1"/>
    <property type="match status" value="1"/>
</dbReference>
<dbReference type="Gene3D" id="1.10.260.40">
    <property type="entry name" value="lambda repressor-like DNA-binding domains"/>
    <property type="match status" value="1"/>
</dbReference>
<sequence>MSKAFASIKQGLQEAIAHQQGGQAGVKLHVPPQVDVKEVRRRTGLTQAEFAARFAISLGTLRHWERGDRTPRGTALVLLNIIAKEPKTVLRALEAA</sequence>
<dbReference type="InterPro" id="IPR052359">
    <property type="entry name" value="HTH-type_reg/antitoxin"/>
</dbReference>
<accession>W0SCY4</accession>
<reference evidence="5 6" key="1">
    <citation type="journal article" date="2014" name="Syst. Appl. Microbiol.">
        <title>Complete genomes of freshwater sulfur oxidizers Sulfuricella denitrificans skB26 and Sulfuritalea hydrogenivorans sk43H: genetic insights into the sulfur oxidation pathway of betaproteobacteria.</title>
        <authorList>
            <person name="Watanabe T."/>
            <person name="Kojima H."/>
            <person name="Fukui M."/>
        </authorList>
    </citation>
    <scope>NUCLEOTIDE SEQUENCE [LARGE SCALE GENOMIC DNA]</scope>
    <source>
        <strain evidence="5">DSM22779</strain>
    </source>
</reference>
<dbReference type="InterPro" id="IPR010982">
    <property type="entry name" value="Lambda_DNA-bd_dom_sf"/>
</dbReference>
<dbReference type="PANTHER" id="PTHR36511:SF4">
    <property type="entry name" value="ANTITOXIN MQSA"/>
    <property type="match status" value="1"/>
</dbReference>
<feature type="domain" description="HTH cro/C1-type" evidence="4">
    <location>
        <begin position="36"/>
        <end position="79"/>
    </location>
</feature>
<dbReference type="STRING" id="1223802.SUTH_01279"/>